<name>A0ABN8VYE3_9BACT</name>
<dbReference type="InterPro" id="IPR025738">
    <property type="entry name" value="BatD"/>
</dbReference>
<organism evidence="3 4">
    <name type="scientific">Nitrospina watsonii</name>
    <dbReference type="NCBI Taxonomy" id="1323948"/>
    <lineage>
        <taxon>Bacteria</taxon>
        <taxon>Pseudomonadati</taxon>
        <taxon>Nitrospinota/Tectimicrobiota group</taxon>
        <taxon>Nitrospinota</taxon>
        <taxon>Nitrospinia</taxon>
        <taxon>Nitrospinales</taxon>
        <taxon>Nitrospinaceae</taxon>
        <taxon>Nitrospina</taxon>
    </lineage>
</organism>
<dbReference type="PANTHER" id="PTHR40940:SF2">
    <property type="entry name" value="BATD"/>
    <property type="match status" value="1"/>
</dbReference>
<feature type="transmembrane region" description="Helical" evidence="1">
    <location>
        <begin position="461"/>
        <end position="480"/>
    </location>
</feature>
<keyword evidence="4" id="KW-1185">Reference proteome</keyword>
<sequence>MRSWVYKFKTTPRWIRFLFLTAALLSAPVAVSAADIRVAASVDNTEITLEDVFNLKVVVEGTQQAPEPEPPTLPDFKIRSGGRSSSLQVINGQRTASTTFSYQLIPTQPGNFTIGPFTLKIDGNPYITAPIQITVRKQESSAPSESVVFAEVSVPTHQPYVNELLPLTLKVYRKVDVRNVNVELPLDAFRKQELGPPKQYHRVLKGVRYDVYEWNMALYPLRPGKATVPPALIELDVVEQKPSERKRPLDPFFNDPFFQSPFFQNQYQLKHKILRTEPIELDVLPLPETNRPDPFSNLVGQFKIDATLSRTQLDQGDTLTLTVTVEGEGNPQDAVLHLPDAGALFKVYPDQPQFTRSGGDDTIAGKKVFKYALVPLASGTLTFPAIRLAYFDPRAHTYRTVHSEPLSLTVTPVENAASLQTVEPQTGAPDVRPSLQSPVEDINPIHTRREDFSDQSTGSGFWIPVALGLLLPPAAFLIFARLHRQRQRLQFDTAYKRRVTAFTQAEQRLNRLAAECNGDDRKTVQELSQIVRAYIGDRLNLQGTAFTPGEVEEQLRNRNFKEEQITATRQLLDKYEILQYAAGQHSDPETLLAESRRLLETLEAA</sequence>
<proteinExistence type="predicted"/>
<gene>
    <name evidence="3" type="ORF">NSPWAT_1311</name>
</gene>
<feature type="signal peptide" evidence="2">
    <location>
        <begin position="1"/>
        <end position="33"/>
    </location>
</feature>
<reference evidence="3 4" key="1">
    <citation type="submission" date="2022-09" db="EMBL/GenBank/DDBJ databases">
        <authorList>
            <person name="Kop L."/>
        </authorList>
    </citation>
    <scope>NUCLEOTIDE SEQUENCE [LARGE SCALE GENOMIC DNA]</scope>
    <source>
        <strain evidence="3 4">347</strain>
    </source>
</reference>
<evidence type="ECO:0000313" key="4">
    <source>
        <dbReference type="Proteomes" id="UP001157733"/>
    </source>
</evidence>
<evidence type="ECO:0000256" key="2">
    <source>
        <dbReference type="SAM" id="SignalP"/>
    </source>
</evidence>
<keyword evidence="2" id="KW-0732">Signal</keyword>
<dbReference type="PANTHER" id="PTHR40940">
    <property type="entry name" value="PROTEIN BATD-RELATED"/>
    <property type="match status" value="1"/>
</dbReference>
<dbReference type="Pfam" id="PF13584">
    <property type="entry name" value="BatD"/>
    <property type="match status" value="2"/>
</dbReference>
<accession>A0ABN8VYE3</accession>
<keyword evidence="1" id="KW-1133">Transmembrane helix</keyword>
<evidence type="ECO:0000256" key="1">
    <source>
        <dbReference type="SAM" id="Phobius"/>
    </source>
</evidence>
<keyword evidence="1" id="KW-0812">Transmembrane</keyword>
<dbReference type="RefSeq" id="WP_282011077.1">
    <property type="nucleotide sequence ID" value="NZ_OX336137.1"/>
</dbReference>
<dbReference type="EMBL" id="OX336137">
    <property type="protein sequence ID" value="CAI2718170.1"/>
    <property type="molecule type" value="Genomic_DNA"/>
</dbReference>
<evidence type="ECO:0000313" key="3">
    <source>
        <dbReference type="EMBL" id="CAI2718170.1"/>
    </source>
</evidence>
<keyword evidence="1" id="KW-0472">Membrane</keyword>
<dbReference type="Proteomes" id="UP001157733">
    <property type="component" value="Chromosome"/>
</dbReference>
<feature type="chain" id="PRO_5045744228" evidence="2">
    <location>
        <begin position="34"/>
        <end position="605"/>
    </location>
</feature>
<protein>
    <submittedName>
        <fullName evidence="3">BatD</fullName>
    </submittedName>
</protein>